<dbReference type="AlphaFoldDB" id="A0A2R4T4A2"/>
<protein>
    <recommendedName>
        <fullName evidence="5">Secreted protein</fullName>
    </recommendedName>
</protein>
<feature type="chain" id="PRO_5015304098" description="Secreted protein" evidence="2">
    <location>
        <begin position="34"/>
        <end position="124"/>
    </location>
</feature>
<evidence type="ECO:0000313" key="3">
    <source>
        <dbReference type="EMBL" id="AVZ73921.1"/>
    </source>
</evidence>
<dbReference type="RefSeq" id="WP_108149717.1">
    <property type="nucleotide sequence ID" value="NZ_CP026304.1"/>
</dbReference>
<reference evidence="3 4" key="1">
    <citation type="submission" date="2018-01" db="EMBL/GenBank/DDBJ databases">
        <title>Complete genome sequence of Streptomyces lunaelactis MM109T, a Ferroverdin A producer isolated from cave moonmilk deposits.</title>
        <authorList>
            <person name="Naome A."/>
            <person name="Martinet L."/>
            <person name="Maciejewska M."/>
            <person name="Anderssen S."/>
            <person name="Adam D."/>
            <person name="Tenconi E."/>
            <person name="Deflandre B."/>
            <person name="Arguelles-Arias A."/>
            <person name="Calusinska M."/>
            <person name="Copieters W."/>
            <person name="Karim L."/>
            <person name="Hanikenne M."/>
            <person name="Baurain D."/>
            <person name="van Wezel G."/>
            <person name="Smargiasso N."/>
            <person name="de Pauw E."/>
            <person name="Delfosse P."/>
            <person name="Rigali S."/>
        </authorList>
    </citation>
    <scope>NUCLEOTIDE SEQUENCE [LARGE SCALE GENOMIC DNA]</scope>
    <source>
        <strain evidence="3 4">MM109</strain>
    </source>
</reference>
<name>A0A2R4T4A2_9ACTN</name>
<feature type="compositionally biased region" description="Pro residues" evidence="1">
    <location>
        <begin position="106"/>
        <end position="116"/>
    </location>
</feature>
<feature type="compositionally biased region" description="Polar residues" evidence="1">
    <location>
        <begin position="92"/>
        <end position="101"/>
    </location>
</feature>
<evidence type="ECO:0000313" key="4">
    <source>
        <dbReference type="Proteomes" id="UP000244201"/>
    </source>
</evidence>
<evidence type="ECO:0000256" key="2">
    <source>
        <dbReference type="SAM" id="SignalP"/>
    </source>
</evidence>
<gene>
    <name evidence="3" type="ORF">SLUN_18850</name>
</gene>
<proteinExistence type="predicted"/>
<keyword evidence="2" id="KW-0732">Signal</keyword>
<sequence length="124" mass="12635">MPFSRECRRRLPATAAALLGLLFALLLCSTAQASPGPADSRAVGVADAGRAPGCGKGAPDQDRGAHPGTPPRGGTSYELLPALYDAHGASASRCQDGTTLDITPERGPPPLVPPSPVDLSILRV</sequence>
<accession>A0A2R4T4A2</accession>
<feature type="signal peptide" evidence="2">
    <location>
        <begin position="1"/>
        <end position="33"/>
    </location>
</feature>
<keyword evidence="4" id="KW-1185">Reference proteome</keyword>
<evidence type="ECO:0000256" key="1">
    <source>
        <dbReference type="SAM" id="MobiDB-lite"/>
    </source>
</evidence>
<evidence type="ECO:0008006" key="5">
    <source>
        <dbReference type="Google" id="ProtNLM"/>
    </source>
</evidence>
<dbReference type="EMBL" id="CP026304">
    <property type="protein sequence ID" value="AVZ73921.1"/>
    <property type="molecule type" value="Genomic_DNA"/>
</dbReference>
<dbReference type="GeneID" id="55657319"/>
<dbReference type="Proteomes" id="UP000244201">
    <property type="component" value="Chromosome"/>
</dbReference>
<dbReference type="OrthoDB" id="4327461at2"/>
<organism evidence="3 4">
    <name type="scientific">Streptomyces lunaelactis</name>
    <dbReference type="NCBI Taxonomy" id="1535768"/>
    <lineage>
        <taxon>Bacteria</taxon>
        <taxon>Bacillati</taxon>
        <taxon>Actinomycetota</taxon>
        <taxon>Actinomycetes</taxon>
        <taxon>Kitasatosporales</taxon>
        <taxon>Streptomycetaceae</taxon>
        <taxon>Streptomyces</taxon>
    </lineage>
</organism>
<dbReference type="KEGG" id="slk:SLUN_18850"/>
<feature type="region of interest" description="Disordered" evidence="1">
    <location>
        <begin position="33"/>
        <end position="124"/>
    </location>
</feature>